<dbReference type="Proteomes" id="UP000241818">
    <property type="component" value="Unassembled WGS sequence"/>
</dbReference>
<name>A0A2T3B448_AMORE</name>
<reference evidence="2 3" key="1">
    <citation type="journal article" date="2018" name="New Phytol.">
        <title>Comparative genomics and transcriptomics depict ericoid mycorrhizal fungi as versatile saprotrophs and plant mutualists.</title>
        <authorList>
            <person name="Martino E."/>
            <person name="Morin E."/>
            <person name="Grelet G.A."/>
            <person name="Kuo A."/>
            <person name="Kohler A."/>
            <person name="Daghino S."/>
            <person name="Barry K.W."/>
            <person name="Cichocki N."/>
            <person name="Clum A."/>
            <person name="Dockter R.B."/>
            <person name="Hainaut M."/>
            <person name="Kuo R.C."/>
            <person name="LaButti K."/>
            <person name="Lindahl B.D."/>
            <person name="Lindquist E.A."/>
            <person name="Lipzen A."/>
            <person name="Khouja H.R."/>
            <person name="Magnuson J."/>
            <person name="Murat C."/>
            <person name="Ohm R.A."/>
            <person name="Singer S.W."/>
            <person name="Spatafora J.W."/>
            <person name="Wang M."/>
            <person name="Veneault-Fourrey C."/>
            <person name="Henrissat B."/>
            <person name="Grigoriev I.V."/>
            <person name="Martin F.M."/>
            <person name="Perotto S."/>
        </authorList>
    </citation>
    <scope>NUCLEOTIDE SEQUENCE [LARGE SCALE GENOMIC DNA]</scope>
    <source>
        <strain evidence="2 3">ATCC 22711</strain>
    </source>
</reference>
<feature type="chain" id="PRO_5015529514" description="AMP-dependent synthetase/ligase domain-containing protein" evidence="1">
    <location>
        <begin position="17"/>
        <end position="88"/>
    </location>
</feature>
<proteinExistence type="predicted"/>
<gene>
    <name evidence="2" type="ORF">M430DRAFT_233422</name>
</gene>
<keyword evidence="1" id="KW-0732">Signal</keyword>
<dbReference type="GeneID" id="36572965"/>
<accession>A0A2T3B448</accession>
<evidence type="ECO:0008006" key="4">
    <source>
        <dbReference type="Google" id="ProtNLM"/>
    </source>
</evidence>
<dbReference type="EMBL" id="KZ679010">
    <property type="protein sequence ID" value="PSS20398.1"/>
    <property type="molecule type" value="Genomic_DNA"/>
</dbReference>
<evidence type="ECO:0000313" key="3">
    <source>
        <dbReference type="Proteomes" id="UP000241818"/>
    </source>
</evidence>
<dbReference type="AlphaFoldDB" id="A0A2T3B448"/>
<evidence type="ECO:0000313" key="2">
    <source>
        <dbReference type="EMBL" id="PSS20398.1"/>
    </source>
</evidence>
<dbReference type="InParanoid" id="A0A2T3B448"/>
<evidence type="ECO:0000256" key="1">
    <source>
        <dbReference type="SAM" id="SignalP"/>
    </source>
</evidence>
<sequence>MLCCMPMWHYCGLVAALHRYLDIACLSLPEINTALFKDTNGRRCQGGMRLQDLDDPRRSPCECVAAQLIFAFVLVDRLLIRNVIEKSV</sequence>
<organism evidence="2 3">
    <name type="scientific">Amorphotheca resinae ATCC 22711</name>
    <dbReference type="NCBI Taxonomy" id="857342"/>
    <lineage>
        <taxon>Eukaryota</taxon>
        <taxon>Fungi</taxon>
        <taxon>Dikarya</taxon>
        <taxon>Ascomycota</taxon>
        <taxon>Pezizomycotina</taxon>
        <taxon>Leotiomycetes</taxon>
        <taxon>Helotiales</taxon>
        <taxon>Amorphothecaceae</taxon>
        <taxon>Amorphotheca</taxon>
    </lineage>
</organism>
<feature type="signal peptide" evidence="1">
    <location>
        <begin position="1"/>
        <end position="16"/>
    </location>
</feature>
<keyword evidence="3" id="KW-1185">Reference proteome</keyword>
<protein>
    <recommendedName>
        <fullName evidence="4">AMP-dependent synthetase/ligase domain-containing protein</fullName>
    </recommendedName>
</protein>
<dbReference type="RefSeq" id="XP_024721668.1">
    <property type="nucleotide sequence ID" value="XM_024864884.1"/>
</dbReference>